<feature type="region of interest" description="Disordered" evidence="7">
    <location>
        <begin position="189"/>
        <end position="210"/>
    </location>
</feature>
<keyword evidence="5" id="KW-0378">Hydrolase</keyword>
<evidence type="ECO:0000256" key="4">
    <source>
        <dbReference type="ARBA" id="ARBA00022729"/>
    </source>
</evidence>
<sequence length="516" mass="58978">MHTYSTIKNKLFLILLIAYSITSIAQKNKPNVVVIYTDDHRYSGVHALGGMAVQTPNLDALVDAGVSFSKGYLMGSFSGATCIPSRAMLMTGRNVFELQGIGKTIPKEHKTMGEVFQENGYHSQIVGKWHQDKASLHRSFNDGEKLMGIGVYLTDHFRMPLWDWDKKGKFSKEDAYLLTYNEDGKIVRRPVNKNDKRGPTGTEEDGPHTSEIFAEDASKFIKKYKKKKPFFMYLAFHAPHDPRQAPQEYRDMYPPENIELPPSYLAQHPFDNGHMVLRDEELAEWPRTPKIAKQQLADYYAIITHLDAQVGKVISALKESGAYDNTLIVFAGDSGLAVGNHGLMGKQNIYDEDGVHIPLVFSGNLVKDKGTKRDAFAYNFDILPTLCEFTNIKKPSSVTGSSLLPIINKKTDAVRDYTYHAYKQFQRAYRKGDYKLIEYVRAKDYHKKKGESIRGSRVTQLFNITKDPWEVYDLSFFPEYAETVKIMRVEMKEKARELGDKKANIEGEKYDFWEFY</sequence>
<comment type="similarity">
    <text evidence="2">Belongs to the sulfatase family.</text>
</comment>
<protein>
    <submittedName>
        <fullName evidence="9">Arylsulfatase A-like enzyme</fullName>
    </submittedName>
</protein>
<dbReference type="GO" id="GO:0046872">
    <property type="term" value="F:metal ion binding"/>
    <property type="evidence" value="ECO:0007669"/>
    <property type="project" value="UniProtKB-KW"/>
</dbReference>
<evidence type="ECO:0000256" key="6">
    <source>
        <dbReference type="ARBA" id="ARBA00022837"/>
    </source>
</evidence>
<dbReference type="PANTHER" id="PTHR42693:SF42">
    <property type="entry name" value="ARYLSULFATASE G"/>
    <property type="match status" value="1"/>
</dbReference>
<organism evidence="9 10">
    <name type="scientific">Maribacter vaceletii</name>
    <dbReference type="NCBI Taxonomy" id="1206816"/>
    <lineage>
        <taxon>Bacteria</taxon>
        <taxon>Pseudomonadati</taxon>
        <taxon>Bacteroidota</taxon>
        <taxon>Flavobacteriia</taxon>
        <taxon>Flavobacteriales</taxon>
        <taxon>Flavobacteriaceae</taxon>
        <taxon>Maribacter</taxon>
    </lineage>
</organism>
<proteinExistence type="inferred from homology"/>
<evidence type="ECO:0000256" key="3">
    <source>
        <dbReference type="ARBA" id="ARBA00022723"/>
    </source>
</evidence>
<evidence type="ECO:0000256" key="5">
    <source>
        <dbReference type="ARBA" id="ARBA00022801"/>
    </source>
</evidence>
<keyword evidence="6" id="KW-0106">Calcium</keyword>
<dbReference type="CDD" id="cd16155">
    <property type="entry name" value="sulfatase_like"/>
    <property type="match status" value="1"/>
</dbReference>
<dbReference type="Pfam" id="PF00884">
    <property type="entry name" value="Sulfatase"/>
    <property type="match status" value="1"/>
</dbReference>
<dbReference type="RefSeq" id="WP_121063502.1">
    <property type="nucleotide sequence ID" value="NZ_RBIQ01000007.1"/>
</dbReference>
<dbReference type="GO" id="GO:0004065">
    <property type="term" value="F:arylsulfatase activity"/>
    <property type="evidence" value="ECO:0007669"/>
    <property type="project" value="TreeGrafter"/>
</dbReference>
<feature type="compositionally biased region" description="Basic and acidic residues" evidence="7">
    <location>
        <begin position="189"/>
        <end position="198"/>
    </location>
</feature>
<comment type="caution">
    <text evidence="9">The sequence shown here is derived from an EMBL/GenBank/DDBJ whole genome shotgun (WGS) entry which is preliminary data.</text>
</comment>
<dbReference type="InterPro" id="IPR024607">
    <property type="entry name" value="Sulfatase_CS"/>
</dbReference>
<dbReference type="InterPro" id="IPR050738">
    <property type="entry name" value="Sulfatase"/>
</dbReference>
<accession>A0A495ECK2</accession>
<evidence type="ECO:0000259" key="8">
    <source>
        <dbReference type="Pfam" id="PF00884"/>
    </source>
</evidence>
<dbReference type="AlphaFoldDB" id="A0A495ECK2"/>
<keyword evidence="3" id="KW-0479">Metal-binding</keyword>
<reference evidence="9 10" key="1">
    <citation type="submission" date="2018-10" db="EMBL/GenBank/DDBJ databases">
        <title>Genomic Encyclopedia of Archaeal and Bacterial Type Strains, Phase II (KMG-II): from individual species to whole genera.</title>
        <authorList>
            <person name="Goeker M."/>
        </authorList>
    </citation>
    <scope>NUCLEOTIDE SEQUENCE [LARGE SCALE GENOMIC DNA]</scope>
    <source>
        <strain evidence="9 10">DSM 25230</strain>
    </source>
</reference>
<dbReference type="SUPFAM" id="SSF53649">
    <property type="entry name" value="Alkaline phosphatase-like"/>
    <property type="match status" value="1"/>
</dbReference>
<feature type="domain" description="Sulfatase N-terminal" evidence="8">
    <location>
        <begin position="30"/>
        <end position="391"/>
    </location>
</feature>
<dbReference type="EMBL" id="RBIQ01000007">
    <property type="protein sequence ID" value="RKR14359.1"/>
    <property type="molecule type" value="Genomic_DNA"/>
</dbReference>
<evidence type="ECO:0000313" key="10">
    <source>
        <dbReference type="Proteomes" id="UP000269412"/>
    </source>
</evidence>
<dbReference type="InterPro" id="IPR000917">
    <property type="entry name" value="Sulfatase_N"/>
</dbReference>
<dbReference type="PANTHER" id="PTHR42693">
    <property type="entry name" value="ARYLSULFATASE FAMILY MEMBER"/>
    <property type="match status" value="1"/>
</dbReference>
<comment type="cofactor">
    <cofactor evidence="1">
        <name>Ca(2+)</name>
        <dbReference type="ChEBI" id="CHEBI:29108"/>
    </cofactor>
</comment>
<evidence type="ECO:0000313" key="9">
    <source>
        <dbReference type="EMBL" id="RKR14359.1"/>
    </source>
</evidence>
<keyword evidence="10" id="KW-1185">Reference proteome</keyword>
<dbReference type="PROSITE" id="PS00149">
    <property type="entry name" value="SULFATASE_2"/>
    <property type="match status" value="1"/>
</dbReference>
<dbReference type="OrthoDB" id="9762324at2"/>
<dbReference type="Gene3D" id="3.40.720.10">
    <property type="entry name" value="Alkaline Phosphatase, subunit A"/>
    <property type="match status" value="1"/>
</dbReference>
<evidence type="ECO:0000256" key="1">
    <source>
        <dbReference type="ARBA" id="ARBA00001913"/>
    </source>
</evidence>
<dbReference type="InterPro" id="IPR017850">
    <property type="entry name" value="Alkaline_phosphatase_core_sf"/>
</dbReference>
<keyword evidence="4" id="KW-0732">Signal</keyword>
<dbReference type="Proteomes" id="UP000269412">
    <property type="component" value="Unassembled WGS sequence"/>
</dbReference>
<evidence type="ECO:0000256" key="2">
    <source>
        <dbReference type="ARBA" id="ARBA00008779"/>
    </source>
</evidence>
<gene>
    <name evidence="9" type="ORF">CLV91_0434</name>
</gene>
<evidence type="ECO:0000256" key="7">
    <source>
        <dbReference type="SAM" id="MobiDB-lite"/>
    </source>
</evidence>
<name>A0A495ECK2_9FLAO</name>